<dbReference type="EMBL" id="PVNL01000124">
    <property type="protein sequence ID" value="PRP98534.1"/>
    <property type="molecule type" value="Genomic_DNA"/>
</dbReference>
<dbReference type="Proteomes" id="UP000238823">
    <property type="component" value="Unassembled WGS sequence"/>
</dbReference>
<name>A0A2S9Y0A1_9BACT</name>
<proteinExistence type="predicted"/>
<reference evidence="1 2" key="1">
    <citation type="submission" date="2018-03" db="EMBL/GenBank/DDBJ databases">
        <title>Draft Genome Sequences of the Obligatory Marine Myxobacteria Enhygromyxa salina SWB007.</title>
        <authorList>
            <person name="Poehlein A."/>
            <person name="Moghaddam J.A."/>
            <person name="Harms H."/>
            <person name="Alanjari M."/>
            <person name="Koenig G.M."/>
            <person name="Daniel R."/>
            <person name="Schaeberle T.F."/>
        </authorList>
    </citation>
    <scope>NUCLEOTIDE SEQUENCE [LARGE SCALE GENOMIC DNA]</scope>
    <source>
        <strain evidence="1 2">SWB007</strain>
    </source>
</reference>
<comment type="caution">
    <text evidence="1">The sequence shown here is derived from an EMBL/GenBank/DDBJ whole genome shotgun (WGS) entry which is preliminary data.</text>
</comment>
<gene>
    <name evidence="1" type="ORF">ENSA7_64770</name>
</gene>
<sequence>MMMSTNLSSLLPCATPGAPYGLEAAQEAMKRDIVCPSEFSFGCIVPFEVEIPVGPGATVRHEVKPYERLLPVAMVAYLSGPDIRIEAISRRDDRDAGMTGAGITTTRDPDTFDWEPLKTPFNPFPPDIGPVDSSKGFTIEVSNLTGGASQMFQATFFGAIGGYAGLKYLKEHAGLSDKLYGLLRNWLNESGINPTDTGKKG</sequence>
<accession>A0A2S9Y0A1</accession>
<evidence type="ECO:0000313" key="1">
    <source>
        <dbReference type="EMBL" id="PRP98534.1"/>
    </source>
</evidence>
<dbReference type="AlphaFoldDB" id="A0A2S9Y0A1"/>
<evidence type="ECO:0000313" key="2">
    <source>
        <dbReference type="Proteomes" id="UP000238823"/>
    </source>
</evidence>
<protein>
    <submittedName>
        <fullName evidence="1">Uncharacterized protein</fullName>
    </submittedName>
</protein>
<organism evidence="1 2">
    <name type="scientific">Enhygromyxa salina</name>
    <dbReference type="NCBI Taxonomy" id="215803"/>
    <lineage>
        <taxon>Bacteria</taxon>
        <taxon>Pseudomonadati</taxon>
        <taxon>Myxococcota</taxon>
        <taxon>Polyangia</taxon>
        <taxon>Nannocystales</taxon>
        <taxon>Nannocystaceae</taxon>
        <taxon>Enhygromyxa</taxon>
    </lineage>
</organism>